<feature type="domain" description="Alcohol dehydrogenase-like C-terminal" evidence="2">
    <location>
        <begin position="97"/>
        <end position="233"/>
    </location>
</feature>
<dbReference type="InterPro" id="IPR036291">
    <property type="entry name" value="NAD(P)-bd_dom_sf"/>
</dbReference>
<dbReference type="FunFam" id="3.40.50.720:FF:000121">
    <property type="entry name" value="Prostaglandin reductase 2"/>
    <property type="match status" value="1"/>
</dbReference>
<dbReference type="Gene3D" id="3.40.50.720">
    <property type="entry name" value="NAD(P)-binding Rossmann-like Domain"/>
    <property type="match status" value="1"/>
</dbReference>
<evidence type="ECO:0000313" key="3">
    <source>
        <dbReference type="EMBL" id="JAU47079.1"/>
    </source>
</evidence>
<dbReference type="InterPro" id="IPR045010">
    <property type="entry name" value="MDR_fam"/>
</dbReference>
<accession>A0A1J3FTF6</accession>
<dbReference type="SUPFAM" id="SSF51735">
    <property type="entry name" value="NAD(P)-binding Rossmann-fold domains"/>
    <property type="match status" value="1"/>
</dbReference>
<dbReference type="EMBL" id="GEVL01023122">
    <property type="protein sequence ID" value="JAU54219.1"/>
    <property type="molecule type" value="Transcribed_RNA"/>
</dbReference>
<protein>
    <submittedName>
        <fullName evidence="3">2-alkenal reductase (NADP(+)-dependent)</fullName>
    </submittedName>
</protein>
<proteinExistence type="predicted"/>
<dbReference type="EMBL" id="GEVK01005753">
    <property type="protein sequence ID" value="JAU47079.1"/>
    <property type="molecule type" value="Transcribed_RNA"/>
</dbReference>
<dbReference type="SUPFAM" id="SSF50129">
    <property type="entry name" value="GroES-like"/>
    <property type="match status" value="1"/>
</dbReference>
<reference evidence="3" key="1">
    <citation type="submission" date="2016-07" db="EMBL/GenBank/DDBJ databases">
        <title>De novo transcriptome assembly of four accessions of the metal hyperaccumulator plant Noccaea caerulescens.</title>
        <authorList>
            <person name="Blande D."/>
            <person name="Halimaa P."/>
            <person name="Tervahauta A.I."/>
            <person name="Aarts M.G."/>
            <person name="Karenlampi S.O."/>
        </authorList>
    </citation>
    <scope>NUCLEOTIDE SEQUENCE</scope>
</reference>
<dbReference type="PANTHER" id="PTHR43205:SF35">
    <property type="entry name" value="ZINC-BINDING DEHYDROGENASE FAMILY PROTEIN"/>
    <property type="match status" value="1"/>
</dbReference>
<evidence type="ECO:0000256" key="1">
    <source>
        <dbReference type="ARBA" id="ARBA00023002"/>
    </source>
</evidence>
<evidence type="ECO:0000313" key="4">
    <source>
        <dbReference type="EMBL" id="JAU54219.1"/>
    </source>
</evidence>
<dbReference type="Gene3D" id="3.90.180.10">
    <property type="entry name" value="Medium-chain alcohol dehydrogenases, catalytic domain"/>
    <property type="match status" value="1"/>
</dbReference>
<dbReference type="InterPro" id="IPR011032">
    <property type="entry name" value="GroES-like_sf"/>
</dbReference>
<evidence type="ECO:0000259" key="2">
    <source>
        <dbReference type="Pfam" id="PF00107"/>
    </source>
</evidence>
<gene>
    <name evidence="3" type="ORF">LC_TR5047_c0_g1_i1_g.17733</name>
    <name evidence="4" type="ORF">LE_TR18380_c0_g1_i1_g.59275</name>
</gene>
<dbReference type="PANTHER" id="PTHR43205">
    <property type="entry name" value="PROSTAGLANDIN REDUCTASE"/>
    <property type="match status" value="1"/>
</dbReference>
<keyword evidence="1" id="KW-0560">Oxidoreductase</keyword>
<organism evidence="3">
    <name type="scientific">Noccaea caerulescens</name>
    <name type="common">Alpine penny-cress</name>
    <name type="synonym">Thlaspi caerulescens</name>
    <dbReference type="NCBI Taxonomy" id="107243"/>
    <lineage>
        <taxon>Eukaryota</taxon>
        <taxon>Viridiplantae</taxon>
        <taxon>Streptophyta</taxon>
        <taxon>Embryophyta</taxon>
        <taxon>Tracheophyta</taxon>
        <taxon>Spermatophyta</taxon>
        <taxon>Magnoliopsida</taxon>
        <taxon>eudicotyledons</taxon>
        <taxon>Gunneridae</taxon>
        <taxon>Pentapetalae</taxon>
        <taxon>rosids</taxon>
        <taxon>malvids</taxon>
        <taxon>Brassicales</taxon>
        <taxon>Brassicaceae</taxon>
        <taxon>Coluteocarpeae</taxon>
        <taxon>Noccaea</taxon>
    </lineage>
</organism>
<dbReference type="AlphaFoldDB" id="A0A1J3FTF6"/>
<sequence length="278" mass="30483">MQRIEGFGLAKVIDSDDANYKPGDIISGITGWEEYSLLRSSNELQLRKIQLDDDDHIPLSYHLGLLGMAGFTAYAGFYEICSPKKGESVFVSAASGAVGQLVGQLAKLHGCYVVGSAGSKQKVDLLKSKLGFDEAFNYKEEADLDTTLKRYFPEGINIYFDNVGGSMLDAVLLNMKVRGRIALCGMVSLQSLSSSSSSQGINNLYNAIPKRVRLEGFLQSDYLHIFPEFLERVKGYYKEGKIVYIEDMCEGLELAPGALAGLFFGKNIGKQVVRVAVE</sequence>
<dbReference type="Pfam" id="PF00107">
    <property type="entry name" value="ADH_zinc_N"/>
    <property type="match status" value="1"/>
</dbReference>
<dbReference type="GO" id="GO:0016628">
    <property type="term" value="F:oxidoreductase activity, acting on the CH-CH group of donors, NAD or NADP as acceptor"/>
    <property type="evidence" value="ECO:0007669"/>
    <property type="project" value="InterPro"/>
</dbReference>
<name>A0A1J3FTF6_NOCCA</name>
<dbReference type="InterPro" id="IPR013149">
    <property type="entry name" value="ADH-like_C"/>
</dbReference>